<gene>
    <name evidence="4" type="ORF">SAMN06265219_105138</name>
</gene>
<evidence type="ECO:0000256" key="1">
    <source>
        <dbReference type="ARBA" id="ARBA00022553"/>
    </source>
</evidence>
<dbReference type="InterPro" id="IPR050595">
    <property type="entry name" value="Bact_response_regulator"/>
</dbReference>
<dbReference type="EMBL" id="FXTP01000005">
    <property type="protein sequence ID" value="SMO58604.1"/>
    <property type="molecule type" value="Genomic_DNA"/>
</dbReference>
<dbReference type="OrthoDB" id="109585at2"/>
<evidence type="ECO:0000313" key="4">
    <source>
        <dbReference type="EMBL" id="SMO58604.1"/>
    </source>
</evidence>
<reference evidence="4 5" key="1">
    <citation type="submission" date="2017-05" db="EMBL/GenBank/DDBJ databases">
        <authorList>
            <person name="Varghese N."/>
            <person name="Submissions S."/>
        </authorList>
    </citation>
    <scope>NUCLEOTIDE SEQUENCE [LARGE SCALE GENOMIC DNA]</scope>
    <source>
        <strain evidence="4 5">DSM 21985</strain>
    </source>
</reference>
<dbReference type="Gene3D" id="3.40.50.2300">
    <property type="match status" value="1"/>
</dbReference>
<dbReference type="RefSeq" id="WP_142453963.1">
    <property type="nucleotide sequence ID" value="NZ_FXTP01000005.1"/>
</dbReference>
<dbReference type="Proteomes" id="UP000317557">
    <property type="component" value="Unassembled WGS sequence"/>
</dbReference>
<dbReference type="PANTHER" id="PTHR44591:SF3">
    <property type="entry name" value="RESPONSE REGULATORY DOMAIN-CONTAINING PROTEIN"/>
    <property type="match status" value="1"/>
</dbReference>
<evidence type="ECO:0000256" key="2">
    <source>
        <dbReference type="PROSITE-ProRule" id="PRU00169"/>
    </source>
</evidence>
<proteinExistence type="predicted"/>
<accession>A0A521CGP5</accession>
<evidence type="ECO:0000313" key="5">
    <source>
        <dbReference type="Proteomes" id="UP000317557"/>
    </source>
</evidence>
<feature type="modified residue" description="4-aspartylphosphate" evidence="2">
    <location>
        <position position="62"/>
    </location>
</feature>
<dbReference type="SMART" id="SM00448">
    <property type="entry name" value="REC"/>
    <property type="match status" value="1"/>
</dbReference>
<evidence type="ECO:0000259" key="3">
    <source>
        <dbReference type="PROSITE" id="PS50110"/>
    </source>
</evidence>
<dbReference type="SUPFAM" id="SSF52172">
    <property type="entry name" value="CheY-like"/>
    <property type="match status" value="1"/>
</dbReference>
<dbReference type="Pfam" id="PF00072">
    <property type="entry name" value="Response_reg"/>
    <property type="match status" value="1"/>
</dbReference>
<keyword evidence="5" id="KW-1185">Reference proteome</keyword>
<organism evidence="4 5">
    <name type="scientific">Gracilimonas mengyeensis</name>
    <dbReference type="NCBI Taxonomy" id="1302730"/>
    <lineage>
        <taxon>Bacteria</taxon>
        <taxon>Pseudomonadati</taxon>
        <taxon>Balneolota</taxon>
        <taxon>Balneolia</taxon>
        <taxon>Balneolales</taxon>
        <taxon>Balneolaceae</taxon>
        <taxon>Gracilimonas</taxon>
    </lineage>
</organism>
<name>A0A521CGP5_9BACT</name>
<keyword evidence="1 2" id="KW-0597">Phosphoprotein</keyword>
<sequence length="165" mass="18814">MDKKIYLLIVEDELEVMDALVKDLEKFEPFFPLETANDAVEAEQVIEDIISEGNSIGLILCDHVLPGKNGVDLLIEMRDNPETSDTKKILVTGQAGHEDTILAINKADLDHYIAKPWSREELEESVVRELTDYVIEKEKNLLPFMQILDSEKLSEAMRKKQMGDR</sequence>
<dbReference type="InterPro" id="IPR011006">
    <property type="entry name" value="CheY-like_superfamily"/>
</dbReference>
<dbReference type="InterPro" id="IPR001789">
    <property type="entry name" value="Sig_transdc_resp-reg_receiver"/>
</dbReference>
<feature type="domain" description="Response regulatory" evidence="3">
    <location>
        <begin position="6"/>
        <end position="130"/>
    </location>
</feature>
<dbReference type="AlphaFoldDB" id="A0A521CGP5"/>
<dbReference type="PROSITE" id="PS50110">
    <property type="entry name" value="RESPONSE_REGULATORY"/>
    <property type="match status" value="1"/>
</dbReference>
<dbReference type="GO" id="GO:0000160">
    <property type="term" value="P:phosphorelay signal transduction system"/>
    <property type="evidence" value="ECO:0007669"/>
    <property type="project" value="InterPro"/>
</dbReference>
<dbReference type="PANTHER" id="PTHR44591">
    <property type="entry name" value="STRESS RESPONSE REGULATOR PROTEIN 1"/>
    <property type="match status" value="1"/>
</dbReference>
<protein>
    <submittedName>
        <fullName evidence="4">Response regulator receiver domain-containing protein</fullName>
    </submittedName>
</protein>